<proteinExistence type="predicted"/>
<keyword evidence="4" id="KW-1185">Reference proteome</keyword>
<dbReference type="EMBL" id="QBIY01013090">
    <property type="protein sequence ID" value="RXN12111.1"/>
    <property type="molecule type" value="Genomic_DNA"/>
</dbReference>
<evidence type="ECO:0000313" key="3">
    <source>
        <dbReference type="EMBL" id="RXN34151.1"/>
    </source>
</evidence>
<evidence type="ECO:0000313" key="2">
    <source>
        <dbReference type="EMBL" id="RXN12111.1"/>
    </source>
</evidence>
<evidence type="ECO:0000313" key="4">
    <source>
        <dbReference type="Proteomes" id="UP000290572"/>
    </source>
</evidence>
<sequence>MDVLLYISPQRPPPKRPVDKRDGPLDPLMSCQCGIVPPLENFLAEMVGHKESPSGGFWWRRFQTVTLADSLF</sequence>
<reference evidence="2 4" key="1">
    <citation type="submission" date="2018-03" db="EMBL/GenBank/DDBJ databases">
        <title>Draft genome sequence of Rohu Carp (Labeo rohita).</title>
        <authorList>
            <person name="Das P."/>
            <person name="Kushwaha B."/>
            <person name="Joshi C.G."/>
            <person name="Kumar D."/>
            <person name="Nagpure N.S."/>
            <person name="Sahoo L."/>
            <person name="Das S.P."/>
            <person name="Bit A."/>
            <person name="Patnaik S."/>
            <person name="Meher P.K."/>
            <person name="Jayasankar P."/>
            <person name="Koringa P.G."/>
            <person name="Patel N.V."/>
            <person name="Hinsu A.T."/>
            <person name="Kumar R."/>
            <person name="Pandey M."/>
            <person name="Agarwal S."/>
            <person name="Srivastava S."/>
            <person name="Singh M."/>
            <person name="Iquebal M.A."/>
            <person name="Jaiswal S."/>
            <person name="Angadi U.B."/>
            <person name="Kumar N."/>
            <person name="Raza M."/>
            <person name="Shah T.M."/>
            <person name="Rai A."/>
            <person name="Jena J.K."/>
        </authorList>
    </citation>
    <scope>NUCLEOTIDE SEQUENCE [LARGE SCALE GENOMIC DNA]</scope>
    <source>
        <strain evidence="2">DASCIFA01</strain>
        <tissue evidence="2">Testis</tissue>
    </source>
</reference>
<dbReference type="Proteomes" id="UP000290572">
    <property type="component" value="Unassembled WGS sequence"/>
</dbReference>
<feature type="region of interest" description="Disordered" evidence="1">
    <location>
        <begin position="1"/>
        <end position="23"/>
    </location>
</feature>
<gene>
    <name evidence="3" type="ORF">ROHU_004101</name>
    <name evidence="2" type="ORF">ROHU_010311</name>
</gene>
<name>A0A498LV83_LABRO</name>
<comment type="caution">
    <text evidence="2">The sequence shown here is derived from an EMBL/GenBank/DDBJ whole genome shotgun (WGS) entry which is preliminary data.</text>
</comment>
<dbReference type="EMBL" id="QBIY01011209">
    <property type="protein sequence ID" value="RXN34151.1"/>
    <property type="molecule type" value="Genomic_DNA"/>
</dbReference>
<dbReference type="AlphaFoldDB" id="A0A498LV83"/>
<evidence type="ECO:0000256" key="1">
    <source>
        <dbReference type="SAM" id="MobiDB-lite"/>
    </source>
</evidence>
<accession>A0A498LV83</accession>
<organism evidence="2 4">
    <name type="scientific">Labeo rohita</name>
    <name type="common">Indian major carp</name>
    <name type="synonym">Cyprinus rohita</name>
    <dbReference type="NCBI Taxonomy" id="84645"/>
    <lineage>
        <taxon>Eukaryota</taxon>
        <taxon>Metazoa</taxon>
        <taxon>Chordata</taxon>
        <taxon>Craniata</taxon>
        <taxon>Vertebrata</taxon>
        <taxon>Euteleostomi</taxon>
        <taxon>Actinopterygii</taxon>
        <taxon>Neopterygii</taxon>
        <taxon>Teleostei</taxon>
        <taxon>Ostariophysi</taxon>
        <taxon>Cypriniformes</taxon>
        <taxon>Cyprinidae</taxon>
        <taxon>Labeoninae</taxon>
        <taxon>Labeonini</taxon>
        <taxon>Labeo</taxon>
    </lineage>
</organism>
<protein>
    <submittedName>
        <fullName evidence="2">Uncharacterized protein</fullName>
    </submittedName>
</protein>